<comment type="function">
    <text evidence="5">Could be a nuclease involved in processing of the 5'-end of pre-16S rRNA.</text>
</comment>
<dbReference type="EMBL" id="JARQAI010000023">
    <property type="protein sequence ID" value="MDT2737918.1"/>
    <property type="molecule type" value="Genomic_DNA"/>
</dbReference>
<evidence type="ECO:0000259" key="6">
    <source>
        <dbReference type="SMART" id="SM00732"/>
    </source>
</evidence>
<dbReference type="InterPro" id="IPR012337">
    <property type="entry name" value="RNaseH-like_sf"/>
</dbReference>
<feature type="domain" description="YqgF/RNase H-like" evidence="6">
    <location>
        <begin position="1"/>
        <end position="103"/>
    </location>
</feature>
<evidence type="ECO:0000313" key="8">
    <source>
        <dbReference type="EMBL" id="MDT2771145.1"/>
    </source>
</evidence>
<dbReference type="InterPro" id="IPR006641">
    <property type="entry name" value="YqgF/RNaseH-like_dom"/>
</dbReference>
<dbReference type="InterPro" id="IPR037027">
    <property type="entry name" value="YqgF/RNaseH-like_dom_sf"/>
</dbReference>
<dbReference type="AlphaFoldDB" id="A0AAE4I2X7"/>
<dbReference type="GO" id="GO:0016788">
    <property type="term" value="F:hydrolase activity, acting on ester bonds"/>
    <property type="evidence" value="ECO:0007669"/>
    <property type="project" value="UniProtKB-UniRule"/>
</dbReference>
<gene>
    <name evidence="7" type="primary">ruvX</name>
    <name evidence="7" type="ORF">P7H00_12435</name>
    <name evidence="8" type="ORF">P7H46_09870</name>
</gene>
<sequence length="142" mass="15917">MRVMGLDVGSKTVGIAVSDPFGWTAQGVEIIRIDEEKGKFGLERLAELVKEYQVTKFVIGLPKNMNNSIGPRAEASMAYAEKVKELFALPVEFQDERLTTVQAERMLVEQADVSRSKRKKVIDKLAAVMILQNYLDRTGNKL</sequence>
<accession>A0AAE4I2X7</accession>
<proteinExistence type="inferred from homology"/>
<comment type="subcellular location">
    <subcellularLocation>
        <location evidence="5">Cytoplasm</location>
    </subcellularLocation>
</comment>
<evidence type="ECO:0000313" key="9">
    <source>
        <dbReference type="Proteomes" id="UP001180842"/>
    </source>
</evidence>
<dbReference type="GO" id="GO:0000967">
    <property type="term" value="P:rRNA 5'-end processing"/>
    <property type="evidence" value="ECO:0007669"/>
    <property type="project" value="UniProtKB-UniRule"/>
</dbReference>
<evidence type="ECO:0000313" key="10">
    <source>
        <dbReference type="Proteomes" id="UP001269061"/>
    </source>
</evidence>
<comment type="similarity">
    <text evidence="5">Belongs to the YqgF HJR family.</text>
</comment>
<dbReference type="Pfam" id="PF03652">
    <property type="entry name" value="RuvX"/>
    <property type="match status" value="1"/>
</dbReference>
<dbReference type="EMBL" id="JARQAZ010000007">
    <property type="protein sequence ID" value="MDT2771145.1"/>
    <property type="molecule type" value="Genomic_DNA"/>
</dbReference>
<dbReference type="Gene3D" id="3.30.420.140">
    <property type="entry name" value="YqgF/RNase H-like domain"/>
    <property type="match status" value="1"/>
</dbReference>
<dbReference type="GO" id="GO:0004518">
    <property type="term" value="F:nuclease activity"/>
    <property type="evidence" value="ECO:0007669"/>
    <property type="project" value="UniProtKB-KW"/>
</dbReference>
<dbReference type="EC" id="3.1.-.-" evidence="5"/>
<dbReference type="RefSeq" id="WP_115873479.1">
    <property type="nucleotide sequence ID" value="NZ_JARQAI010000023.1"/>
</dbReference>
<keyword evidence="3 5" id="KW-0540">Nuclease</keyword>
<dbReference type="SUPFAM" id="SSF53098">
    <property type="entry name" value="Ribonuclease H-like"/>
    <property type="match status" value="1"/>
</dbReference>
<dbReference type="PANTHER" id="PTHR33317:SF4">
    <property type="entry name" value="POLYNUCLEOTIDYL TRANSFERASE, RIBONUCLEASE H-LIKE SUPERFAMILY PROTEIN"/>
    <property type="match status" value="1"/>
</dbReference>
<evidence type="ECO:0000313" key="7">
    <source>
        <dbReference type="EMBL" id="MDT2737918.1"/>
    </source>
</evidence>
<keyword evidence="2 5" id="KW-0690">Ribosome biogenesis</keyword>
<keyword evidence="4 5" id="KW-0378">Hydrolase</keyword>
<evidence type="ECO:0000256" key="4">
    <source>
        <dbReference type="ARBA" id="ARBA00022801"/>
    </source>
</evidence>
<dbReference type="InterPro" id="IPR005227">
    <property type="entry name" value="YqgF"/>
</dbReference>
<dbReference type="CDD" id="cd16964">
    <property type="entry name" value="YqgF"/>
    <property type="match status" value="1"/>
</dbReference>
<dbReference type="SMART" id="SM00732">
    <property type="entry name" value="YqgFc"/>
    <property type="match status" value="1"/>
</dbReference>
<evidence type="ECO:0000256" key="2">
    <source>
        <dbReference type="ARBA" id="ARBA00022517"/>
    </source>
</evidence>
<reference evidence="7 10" key="1">
    <citation type="submission" date="2023-03" db="EMBL/GenBank/DDBJ databases">
        <authorList>
            <person name="Shen W."/>
            <person name="Cai J."/>
        </authorList>
    </citation>
    <scope>NUCLEOTIDE SEQUENCE</scope>
    <source>
        <strain evidence="7">P69-2</strain>
        <strain evidence="8 10">Y59</strain>
    </source>
</reference>
<protein>
    <recommendedName>
        <fullName evidence="5">Putative pre-16S rRNA nuclease</fullName>
        <ecNumber evidence="5">3.1.-.-</ecNumber>
    </recommendedName>
</protein>
<dbReference type="HAMAP" id="MF_00651">
    <property type="entry name" value="Nuclease_YqgF"/>
    <property type="match status" value="1"/>
</dbReference>
<dbReference type="NCBIfam" id="TIGR00250">
    <property type="entry name" value="RNAse_H_YqgF"/>
    <property type="match status" value="1"/>
</dbReference>
<evidence type="ECO:0000256" key="1">
    <source>
        <dbReference type="ARBA" id="ARBA00022490"/>
    </source>
</evidence>
<dbReference type="Proteomes" id="UP001180842">
    <property type="component" value="Unassembled WGS sequence"/>
</dbReference>
<keyword evidence="1 5" id="KW-0963">Cytoplasm</keyword>
<dbReference type="PANTHER" id="PTHR33317">
    <property type="entry name" value="POLYNUCLEOTIDYL TRANSFERASE, RIBONUCLEASE H-LIKE SUPERFAMILY PROTEIN"/>
    <property type="match status" value="1"/>
</dbReference>
<keyword evidence="10" id="KW-1185">Reference proteome</keyword>
<evidence type="ECO:0000256" key="5">
    <source>
        <dbReference type="HAMAP-Rule" id="MF_00651"/>
    </source>
</evidence>
<comment type="caution">
    <text evidence="7">The sequence shown here is derived from an EMBL/GenBank/DDBJ whole genome shotgun (WGS) entry which is preliminary data.</text>
</comment>
<dbReference type="GO" id="GO:0005829">
    <property type="term" value="C:cytosol"/>
    <property type="evidence" value="ECO:0007669"/>
    <property type="project" value="TreeGrafter"/>
</dbReference>
<dbReference type="Proteomes" id="UP001269061">
    <property type="component" value="Unassembled WGS sequence"/>
</dbReference>
<evidence type="ECO:0000256" key="3">
    <source>
        <dbReference type="ARBA" id="ARBA00022722"/>
    </source>
</evidence>
<organism evidence="7 9">
    <name type="scientific">Enterococcus pseudoavium</name>
    <dbReference type="NCBI Taxonomy" id="44007"/>
    <lineage>
        <taxon>Bacteria</taxon>
        <taxon>Bacillati</taxon>
        <taxon>Bacillota</taxon>
        <taxon>Bacilli</taxon>
        <taxon>Lactobacillales</taxon>
        <taxon>Enterococcaceae</taxon>
        <taxon>Enterococcus</taxon>
    </lineage>
</organism>
<name>A0AAE4I2X7_9ENTE</name>
<dbReference type="FunFam" id="3.30.420.140:FF:000003">
    <property type="entry name" value="Putative pre-16S rRNA nuclease"/>
    <property type="match status" value="1"/>
</dbReference>